<dbReference type="PANTHER" id="PTHR11017:SF563">
    <property type="entry name" value="TMV RESISTANCE PROTEIN N-LIKE"/>
    <property type="match status" value="1"/>
</dbReference>
<comment type="caution">
    <text evidence="3">The sequence shown here is derived from an EMBL/GenBank/DDBJ whole genome shotgun (WGS) entry which is preliminary data.</text>
</comment>
<proteinExistence type="predicted"/>
<dbReference type="EMBL" id="JBEDUW010000007">
    <property type="protein sequence ID" value="KAK9910910.1"/>
    <property type="molecule type" value="Genomic_DNA"/>
</dbReference>
<keyword evidence="1" id="KW-0433">Leucine-rich repeat</keyword>
<dbReference type="AlphaFoldDB" id="A0AAW1VT16"/>
<dbReference type="InterPro" id="IPR011713">
    <property type="entry name" value="Leu-rich_rpt_3"/>
</dbReference>
<organism evidence="3 4">
    <name type="scientific">Rubus argutus</name>
    <name type="common">Southern blackberry</name>
    <dbReference type="NCBI Taxonomy" id="59490"/>
    <lineage>
        <taxon>Eukaryota</taxon>
        <taxon>Viridiplantae</taxon>
        <taxon>Streptophyta</taxon>
        <taxon>Embryophyta</taxon>
        <taxon>Tracheophyta</taxon>
        <taxon>Spermatophyta</taxon>
        <taxon>Magnoliopsida</taxon>
        <taxon>eudicotyledons</taxon>
        <taxon>Gunneridae</taxon>
        <taxon>Pentapetalae</taxon>
        <taxon>rosids</taxon>
        <taxon>fabids</taxon>
        <taxon>Rosales</taxon>
        <taxon>Rosaceae</taxon>
        <taxon>Rosoideae</taxon>
        <taxon>Rosoideae incertae sedis</taxon>
        <taxon>Rubus</taxon>
    </lineage>
</organism>
<dbReference type="Pfam" id="PF07725">
    <property type="entry name" value="LRR_3"/>
    <property type="match status" value="1"/>
</dbReference>
<evidence type="ECO:0000256" key="1">
    <source>
        <dbReference type="ARBA" id="ARBA00022614"/>
    </source>
</evidence>
<protein>
    <submittedName>
        <fullName evidence="3">Uncharacterized protein</fullName>
    </submittedName>
</protein>
<evidence type="ECO:0000313" key="4">
    <source>
        <dbReference type="Proteomes" id="UP001457282"/>
    </source>
</evidence>
<keyword evidence="2" id="KW-0677">Repeat</keyword>
<gene>
    <name evidence="3" type="ORF">M0R45_034844</name>
</gene>
<evidence type="ECO:0000313" key="3">
    <source>
        <dbReference type="EMBL" id="KAK9910910.1"/>
    </source>
</evidence>
<dbReference type="PANTHER" id="PTHR11017">
    <property type="entry name" value="LEUCINE-RICH REPEAT-CONTAINING PROTEIN"/>
    <property type="match status" value="1"/>
</dbReference>
<keyword evidence="4" id="KW-1185">Reference proteome</keyword>
<reference evidence="3 4" key="1">
    <citation type="journal article" date="2023" name="G3 (Bethesda)">
        <title>A chromosome-length genome assembly and annotation of blackberry (Rubus argutus, cv. 'Hillquist').</title>
        <authorList>
            <person name="Bruna T."/>
            <person name="Aryal R."/>
            <person name="Dudchenko O."/>
            <person name="Sargent D.J."/>
            <person name="Mead D."/>
            <person name="Buti M."/>
            <person name="Cavallini A."/>
            <person name="Hytonen T."/>
            <person name="Andres J."/>
            <person name="Pham M."/>
            <person name="Weisz D."/>
            <person name="Mascagni F."/>
            <person name="Usai G."/>
            <person name="Natali L."/>
            <person name="Bassil N."/>
            <person name="Fernandez G.E."/>
            <person name="Lomsadze A."/>
            <person name="Armour M."/>
            <person name="Olukolu B."/>
            <person name="Poorten T."/>
            <person name="Britton C."/>
            <person name="Davik J."/>
            <person name="Ashrafi H."/>
            <person name="Aiden E.L."/>
            <person name="Borodovsky M."/>
            <person name="Worthington M."/>
        </authorList>
    </citation>
    <scope>NUCLEOTIDE SEQUENCE [LARGE SCALE GENOMIC DNA]</scope>
    <source>
        <strain evidence="3">PI 553951</strain>
    </source>
</reference>
<dbReference type="Proteomes" id="UP001457282">
    <property type="component" value="Unassembled WGS sequence"/>
</dbReference>
<dbReference type="Gene3D" id="3.80.10.10">
    <property type="entry name" value="Ribonuclease Inhibitor"/>
    <property type="match status" value="2"/>
</dbReference>
<evidence type="ECO:0000256" key="2">
    <source>
        <dbReference type="ARBA" id="ARBA00022737"/>
    </source>
</evidence>
<dbReference type="SUPFAM" id="SSF52058">
    <property type="entry name" value="L domain-like"/>
    <property type="match status" value="1"/>
</dbReference>
<sequence length="701" mass="79453">MKKLRLLQLSHVQLNGSFEEFPKGLRWLYWFEFPLDSVPIEFPMENLVVLEMQYSKLRQLWKGKKYLPSLKIIDISHSHDLIETGDFSSVPNLERLIFKDCASLLGVDESIGNLGKLIYLDMEDCKVIRKLPNNIALLKSLETLLISGCSNLNELRVEIISRMESLKVFRANEIPINRWVTTTQEVKSWATTSLGNSWAFFSPTLVELSLRNCNLSDDIFPREFGNLFSLKKLDLMGNPICSLPNCVRGLRRLQLLDFSDCTSLKSLVGLPRASQLYMNFCTSLEKVAFQSISCLPDRLGLFLGTKTFDKDVPSNLIEFEYWFKLEPIRKVNAEVINLWSLSDLESLTPIRMRTISGTISGTLDSIQGLSEYGIFGTFFVGNENKVPRQFRHRSKASLPLCFTVPLLPNSIIRGLNIFSVYALTTSASRPEGCIPADAPVLTVIKNKSKGLMWIYIPSCWGIPCKGEDVIWLSHWNFGNQLEAGDQVSISVHACHHDIQVREWGFHVVQEPVEKMFSQHNTDLNVIGGNMLELYLLIPGTYLLFGGPIELGRLSKRLFLQSIFNFSNLIADLNAEAEVDWQRVLFGEVLEAVGWQAMFGEALDAGAEVERQRLFWETLGSYWQMLLEADADWQKLFGEAFFKNFSGLIANSNIEAKAGNEDRQQSEETLAVAPIGESEALRSMVIDIIDKIIPGVLEEFIW</sequence>
<dbReference type="GO" id="GO:0006952">
    <property type="term" value="P:defense response"/>
    <property type="evidence" value="ECO:0007669"/>
    <property type="project" value="InterPro"/>
</dbReference>
<dbReference type="InterPro" id="IPR032675">
    <property type="entry name" value="LRR_dom_sf"/>
</dbReference>
<name>A0AAW1VT16_RUBAR</name>
<dbReference type="InterPro" id="IPR044974">
    <property type="entry name" value="Disease_R_plants"/>
</dbReference>
<accession>A0AAW1VT16</accession>